<keyword evidence="3" id="KW-0862">Zinc</keyword>
<sequence length="603" mass="65921">MLVINANSTCDVCLETYSANGPTIPHAITCGHTFCLRCLQSLEHRRCPLCREPFQPFDVRKLHFDASAAPSSRPVSASNPSLHSTHGADMGSTSEHALLLQQRITEIVRESSVPSGVSQHNVQDLLEDVHRFLSSEPADRHADLRAAFLLLYRFTETLSKCLQLERSITDIRAQKAQYEQTTLEVEKKCQELQKKNQDEKSNWRAIETCLREQMDKIDSDWHKKYTSVLDDNMKLRTEVVRFQDADYSRLAFPSTELVLRKEPMDVSRDILPMGGSEADAILDAHALQMQAPEEGDSLLHISPVSMSIVLPSRADFEMSDSRSAGHTGDASNVNAYTPSSSPPKGRSTASEYFASRGESSGSRVSPHRTGNDRSETQPAPPSQDYFSNSHSRKGLLHHALTSHPHTPGSHHSHSDANSEEQPAAERLYDLLDTPSSKMSSSPVASSPLAQRRDSQPSQRRDSHSRPSVSGSRPIVKAPTMPMTSQSSGSDSHDRHAESNRPSTSLPATSQSQSQSTSRVSLASQACSHLVQKSGPLPPALTSHQVAGASQNAPRRGSTSTASTGSLRDATNVHPPRFHPQQMSHKPSQVLAGGATWSSSAESD</sequence>
<evidence type="ECO:0000256" key="3">
    <source>
        <dbReference type="ARBA" id="ARBA00022833"/>
    </source>
</evidence>
<feature type="compositionally biased region" description="Basic and acidic residues" evidence="6">
    <location>
        <begin position="450"/>
        <end position="464"/>
    </location>
</feature>
<name>A0A4Y7PZ43_9AGAM</name>
<feature type="compositionally biased region" description="Low complexity" evidence="6">
    <location>
        <begin position="556"/>
        <end position="565"/>
    </location>
</feature>
<dbReference type="GO" id="GO:0008270">
    <property type="term" value="F:zinc ion binding"/>
    <property type="evidence" value="ECO:0007669"/>
    <property type="project" value="UniProtKB-KW"/>
</dbReference>
<evidence type="ECO:0000313" key="8">
    <source>
        <dbReference type="EMBL" id="TDL20306.1"/>
    </source>
</evidence>
<dbReference type="SUPFAM" id="SSF57850">
    <property type="entry name" value="RING/U-box"/>
    <property type="match status" value="1"/>
</dbReference>
<organism evidence="8 9">
    <name type="scientific">Rickenella mellea</name>
    <dbReference type="NCBI Taxonomy" id="50990"/>
    <lineage>
        <taxon>Eukaryota</taxon>
        <taxon>Fungi</taxon>
        <taxon>Dikarya</taxon>
        <taxon>Basidiomycota</taxon>
        <taxon>Agaricomycotina</taxon>
        <taxon>Agaricomycetes</taxon>
        <taxon>Hymenochaetales</taxon>
        <taxon>Rickenellaceae</taxon>
        <taxon>Rickenella</taxon>
    </lineage>
</organism>
<keyword evidence="2 4" id="KW-0863">Zinc-finger</keyword>
<feature type="compositionally biased region" description="Polar residues" evidence="6">
    <location>
        <begin position="321"/>
        <end position="339"/>
    </location>
</feature>
<feature type="compositionally biased region" description="Low complexity" evidence="6">
    <location>
        <begin position="69"/>
        <end position="81"/>
    </location>
</feature>
<dbReference type="PROSITE" id="PS00518">
    <property type="entry name" value="ZF_RING_1"/>
    <property type="match status" value="1"/>
</dbReference>
<keyword evidence="9" id="KW-1185">Reference proteome</keyword>
<evidence type="ECO:0000256" key="5">
    <source>
        <dbReference type="SAM" id="Coils"/>
    </source>
</evidence>
<feature type="region of interest" description="Disordered" evidence="6">
    <location>
        <begin position="318"/>
        <end position="603"/>
    </location>
</feature>
<evidence type="ECO:0000313" key="9">
    <source>
        <dbReference type="Proteomes" id="UP000294933"/>
    </source>
</evidence>
<keyword evidence="5" id="KW-0175">Coiled coil</keyword>
<dbReference type="OrthoDB" id="6105938at2759"/>
<dbReference type="Proteomes" id="UP000294933">
    <property type="component" value="Unassembled WGS sequence"/>
</dbReference>
<keyword evidence="1" id="KW-0479">Metal-binding</keyword>
<dbReference type="SMART" id="SM00184">
    <property type="entry name" value="RING"/>
    <property type="match status" value="1"/>
</dbReference>
<feature type="coiled-coil region" evidence="5">
    <location>
        <begin position="161"/>
        <end position="202"/>
    </location>
</feature>
<proteinExistence type="predicted"/>
<feature type="region of interest" description="Disordered" evidence="6">
    <location>
        <begin position="69"/>
        <end position="90"/>
    </location>
</feature>
<feature type="compositionally biased region" description="Low complexity" evidence="6">
    <location>
        <begin position="434"/>
        <end position="447"/>
    </location>
</feature>
<dbReference type="Pfam" id="PF13445">
    <property type="entry name" value="zf-RING_UBOX"/>
    <property type="match status" value="1"/>
</dbReference>
<feature type="domain" description="RING-type" evidence="7">
    <location>
        <begin position="10"/>
        <end position="51"/>
    </location>
</feature>
<feature type="compositionally biased region" description="Low complexity" evidence="6">
    <location>
        <begin position="501"/>
        <end position="524"/>
    </location>
</feature>
<dbReference type="STRING" id="50990.A0A4Y7PZ43"/>
<reference evidence="8 9" key="1">
    <citation type="submission" date="2018-06" db="EMBL/GenBank/DDBJ databases">
        <title>A transcriptomic atlas of mushroom development highlights an independent origin of complex multicellularity.</title>
        <authorList>
            <consortium name="DOE Joint Genome Institute"/>
            <person name="Krizsan K."/>
            <person name="Almasi E."/>
            <person name="Merenyi Z."/>
            <person name="Sahu N."/>
            <person name="Viragh M."/>
            <person name="Koszo T."/>
            <person name="Mondo S."/>
            <person name="Kiss B."/>
            <person name="Balint B."/>
            <person name="Kues U."/>
            <person name="Barry K."/>
            <person name="Hegedus J.C."/>
            <person name="Henrissat B."/>
            <person name="Johnson J."/>
            <person name="Lipzen A."/>
            <person name="Ohm R."/>
            <person name="Nagy I."/>
            <person name="Pangilinan J."/>
            <person name="Yan J."/>
            <person name="Xiong Y."/>
            <person name="Grigoriev I.V."/>
            <person name="Hibbett D.S."/>
            <person name="Nagy L.G."/>
        </authorList>
    </citation>
    <scope>NUCLEOTIDE SEQUENCE [LARGE SCALE GENOMIC DNA]</scope>
    <source>
        <strain evidence="8 9">SZMC22713</strain>
    </source>
</reference>
<feature type="compositionally biased region" description="Polar residues" evidence="6">
    <location>
        <begin position="541"/>
        <end position="552"/>
    </location>
</feature>
<evidence type="ECO:0000256" key="6">
    <source>
        <dbReference type="SAM" id="MobiDB-lite"/>
    </source>
</evidence>
<dbReference type="InterPro" id="IPR027370">
    <property type="entry name" value="Znf-RING_euk"/>
</dbReference>
<evidence type="ECO:0000256" key="4">
    <source>
        <dbReference type="PROSITE-ProRule" id="PRU00175"/>
    </source>
</evidence>
<dbReference type="EMBL" id="ML170189">
    <property type="protein sequence ID" value="TDL20306.1"/>
    <property type="molecule type" value="Genomic_DNA"/>
</dbReference>
<accession>A0A4Y7PZ43</accession>
<dbReference type="PROSITE" id="PS50089">
    <property type="entry name" value="ZF_RING_2"/>
    <property type="match status" value="1"/>
</dbReference>
<dbReference type="InterPro" id="IPR013083">
    <property type="entry name" value="Znf_RING/FYVE/PHD"/>
</dbReference>
<gene>
    <name evidence="8" type="ORF">BD410DRAFT_377237</name>
</gene>
<dbReference type="Gene3D" id="3.30.40.10">
    <property type="entry name" value="Zinc/RING finger domain, C3HC4 (zinc finger)"/>
    <property type="match status" value="1"/>
</dbReference>
<dbReference type="InterPro" id="IPR001841">
    <property type="entry name" value="Znf_RING"/>
</dbReference>
<evidence type="ECO:0000259" key="7">
    <source>
        <dbReference type="PROSITE" id="PS50089"/>
    </source>
</evidence>
<evidence type="ECO:0000256" key="2">
    <source>
        <dbReference type="ARBA" id="ARBA00022771"/>
    </source>
</evidence>
<protein>
    <recommendedName>
        <fullName evidence="7">RING-type domain-containing protein</fullName>
    </recommendedName>
</protein>
<dbReference type="AlphaFoldDB" id="A0A4Y7PZ43"/>
<dbReference type="InterPro" id="IPR017907">
    <property type="entry name" value="Znf_RING_CS"/>
</dbReference>
<dbReference type="VEuPathDB" id="FungiDB:BD410DRAFT_377237"/>
<evidence type="ECO:0000256" key="1">
    <source>
        <dbReference type="ARBA" id="ARBA00022723"/>
    </source>
</evidence>